<keyword evidence="5" id="KW-0630">Potassium</keyword>
<keyword evidence="3" id="KW-0547">Nucleotide-binding</keyword>
<keyword evidence="1 9" id="KW-0436">Ligase</keyword>
<evidence type="ECO:0000256" key="3">
    <source>
        <dbReference type="ARBA" id="ARBA00022741"/>
    </source>
</evidence>
<keyword evidence="7" id="KW-0464">Manganese</keyword>
<feature type="domain" description="Coenzyme F420:L-glutamate ligase-like" evidence="8">
    <location>
        <begin position="53"/>
        <end position="272"/>
    </location>
</feature>
<protein>
    <submittedName>
        <fullName evidence="9">Coenzyme F420-0:L-glutamate ligase / coenzyme F420-1:gamma-L-glutamate ligase</fullName>
    </submittedName>
</protein>
<dbReference type="Gene3D" id="3.30.1330.100">
    <property type="entry name" value="CofE-like"/>
    <property type="match status" value="1"/>
</dbReference>
<dbReference type="InterPro" id="IPR008225">
    <property type="entry name" value="F420-0_g-glutamyl_ligase"/>
</dbReference>
<organism evidence="9 10">
    <name type="scientific">Bradyrhizobium canariense</name>
    <dbReference type="NCBI Taxonomy" id="255045"/>
    <lineage>
        <taxon>Bacteria</taxon>
        <taxon>Pseudomonadati</taxon>
        <taxon>Pseudomonadota</taxon>
        <taxon>Alphaproteobacteria</taxon>
        <taxon>Hyphomicrobiales</taxon>
        <taxon>Nitrobacteraceae</taxon>
        <taxon>Bradyrhizobium</taxon>
    </lineage>
</organism>
<evidence type="ECO:0000313" key="9">
    <source>
        <dbReference type="EMBL" id="SDT23788.1"/>
    </source>
</evidence>
<evidence type="ECO:0000256" key="5">
    <source>
        <dbReference type="ARBA" id="ARBA00022958"/>
    </source>
</evidence>
<proteinExistence type="predicted"/>
<keyword evidence="6" id="KW-0342">GTP-binding</keyword>
<accession>A0A1H1YQR9</accession>
<evidence type="ECO:0000256" key="6">
    <source>
        <dbReference type="ARBA" id="ARBA00023134"/>
    </source>
</evidence>
<evidence type="ECO:0000256" key="1">
    <source>
        <dbReference type="ARBA" id="ARBA00022598"/>
    </source>
</evidence>
<dbReference type="GO" id="GO:0005525">
    <property type="term" value="F:GTP binding"/>
    <property type="evidence" value="ECO:0007669"/>
    <property type="project" value="UniProtKB-KW"/>
</dbReference>
<dbReference type="EMBL" id="LT629750">
    <property type="protein sequence ID" value="SDT23788.1"/>
    <property type="molecule type" value="Genomic_DNA"/>
</dbReference>
<dbReference type="SUPFAM" id="SSF144010">
    <property type="entry name" value="CofE-like"/>
    <property type="match status" value="1"/>
</dbReference>
<sequence length="295" mass="32022">MPTSRGRDVGLYPCERGTLAVRCLNRRRLRSYRESRNGNGVMTNLSIAAVSGIPDVQAGTDLAKAIVQALKDNNLQLKHHDVLVVAQKIVSKSEGRFVNLNDVKPGEQALALAARCRKDPRLVQVILDQSNRVVRCAPDILIVEHKLGLVMANAGIDKSNIGVFPDAQMVLLLPEHPDRSAQQLRCELQKLVQQDLGIIINDSFGRPWRLGTVGVAIGAAGIDCTDDRRGEVDMFGRILETTVVGRADEIASAASLVMGQGSERIPVVLVRGLGPSQNVSPALSMVRKSAEDLFR</sequence>
<dbReference type="NCBIfam" id="TIGR01916">
    <property type="entry name" value="F420_cofE"/>
    <property type="match status" value="1"/>
</dbReference>
<evidence type="ECO:0000256" key="2">
    <source>
        <dbReference type="ARBA" id="ARBA00022723"/>
    </source>
</evidence>
<evidence type="ECO:0000256" key="7">
    <source>
        <dbReference type="ARBA" id="ARBA00023211"/>
    </source>
</evidence>
<evidence type="ECO:0000256" key="4">
    <source>
        <dbReference type="ARBA" id="ARBA00022842"/>
    </source>
</evidence>
<dbReference type="Pfam" id="PF01996">
    <property type="entry name" value="F420_ligase"/>
    <property type="match status" value="1"/>
</dbReference>
<dbReference type="AlphaFoldDB" id="A0A1H1YQR9"/>
<evidence type="ECO:0000259" key="8">
    <source>
        <dbReference type="Pfam" id="PF01996"/>
    </source>
</evidence>
<name>A0A1H1YQR9_9BRAD</name>
<keyword evidence="4" id="KW-0460">Magnesium</keyword>
<dbReference type="PANTHER" id="PTHR47917:SF1">
    <property type="entry name" value="COENZYME F420:L-GLUTAMATE LIGASE"/>
    <property type="match status" value="1"/>
</dbReference>
<dbReference type="PANTHER" id="PTHR47917">
    <property type="match status" value="1"/>
</dbReference>
<gene>
    <name evidence="9" type="ORF">SAMN05444158_4962</name>
</gene>
<keyword evidence="2" id="KW-0479">Metal-binding</keyword>
<dbReference type="Gene3D" id="3.90.1660.10">
    <property type="entry name" value="CofE-like domain"/>
    <property type="match status" value="1"/>
</dbReference>
<evidence type="ECO:0000313" key="10">
    <source>
        <dbReference type="Proteomes" id="UP000243904"/>
    </source>
</evidence>
<dbReference type="GO" id="GO:0046872">
    <property type="term" value="F:metal ion binding"/>
    <property type="evidence" value="ECO:0007669"/>
    <property type="project" value="UniProtKB-KW"/>
</dbReference>
<dbReference type="InterPro" id="IPR002847">
    <property type="entry name" value="F420-0_gamma-glut_ligase-dom"/>
</dbReference>
<dbReference type="Proteomes" id="UP000243904">
    <property type="component" value="Chromosome I"/>
</dbReference>
<keyword evidence="10" id="KW-1185">Reference proteome</keyword>
<reference evidence="10" key="1">
    <citation type="submission" date="2016-10" db="EMBL/GenBank/DDBJ databases">
        <authorList>
            <person name="Varghese N."/>
            <person name="Submissions S."/>
        </authorList>
    </citation>
    <scope>NUCLEOTIDE SEQUENCE [LARGE SCALE GENOMIC DNA]</scope>
    <source>
        <strain evidence="10">GAS369</strain>
    </source>
</reference>
<dbReference type="GO" id="GO:0052618">
    <property type="term" value="F:coenzyme F420-0:L-glutamate ligase activity"/>
    <property type="evidence" value="ECO:0007669"/>
    <property type="project" value="TreeGrafter"/>
</dbReference>